<protein>
    <submittedName>
        <fullName evidence="3">Uncharacterized protein</fullName>
    </submittedName>
</protein>
<comment type="caution">
    <text evidence="3">The sequence shown here is derived from an EMBL/GenBank/DDBJ whole genome shotgun (WGS) entry which is preliminary data.</text>
</comment>
<keyword evidence="2" id="KW-0732">Signal</keyword>
<sequence>PENIHFLRIFMVAITRFSSVVGLASAIALQSTSSPQTASLESWGEVAGRKESGGQVPGKKLTDSDEIPEEVGSDEIPEEVGSDEIPEEVGSDEIPEEVGSDE</sequence>
<proteinExistence type="predicted"/>
<evidence type="ECO:0000256" key="1">
    <source>
        <dbReference type="SAM" id="MobiDB-lite"/>
    </source>
</evidence>
<feature type="compositionally biased region" description="Polar residues" evidence="1">
    <location>
        <begin position="31"/>
        <end position="40"/>
    </location>
</feature>
<organism evidence="3 4">
    <name type="scientific">Perkinsus olseni</name>
    <name type="common">Perkinsus atlanticus</name>
    <dbReference type="NCBI Taxonomy" id="32597"/>
    <lineage>
        <taxon>Eukaryota</taxon>
        <taxon>Sar</taxon>
        <taxon>Alveolata</taxon>
        <taxon>Perkinsozoa</taxon>
        <taxon>Perkinsea</taxon>
        <taxon>Perkinsida</taxon>
        <taxon>Perkinsidae</taxon>
        <taxon>Perkinsus</taxon>
    </lineage>
</organism>
<evidence type="ECO:0000256" key="2">
    <source>
        <dbReference type="SAM" id="SignalP"/>
    </source>
</evidence>
<dbReference type="AlphaFoldDB" id="A0A7J6NQJ6"/>
<feature type="signal peptide" evidence="2">
    <location>
        <begin position="1"/>
        <end position="26"/>
    </location>
</feature>
<accession>A0A7J6NQJ6</accession>
<dbReference type="Proteomes" id="UP000553632">
    <property type="component" value="Unassembled WGS sequence"/>
</dbReference>
<feature type="non-terminal residue" evidence="3">
    <location>
        <position position="1"/>
    </location>
</feature>
<dbReference type="EMBL" id="JABANO010040267">
    <property type="protein sequence ID" value="KAF4686058.1"/>
    <property type="molecule type" value="Genomic_DNA"/>
</dbReference>
<evidence type="ECO:0000313" key="3">
    <source>
        <dbReference type="EMBL" id="KAF4686058.1"/>
    </source>
</evidence>
<feature type="non-terminal residue" evidence="3">
    <location>
        <position position="102"/>
    </location>
</feature>
<feature type="compositionally biased region" description="Acidic residues" evidence="1">
    <location>
        <begin position="64"/>
        <end position="102"/>
    </location>
</feature>
<feature type="region of interest" description="Disordered" evidence="1">
    <location>
        <begin position="31"/>
        <end position="102"/>
    </location>
</feature>
<evidence type="ECO:0000313" key="4">
    <source>
        <dbReference type="Proteomes" id="UP000553632"/>
    </source>
</evidence>
<reference evidence="3 4" key="1">
    <citation type="submission" date="2020-04" db="EMBL/GenBank/DDBJ databases">
        <title>Perkinsus olseni comparative genomics.</title>
        <authorList>
            <person name="Bogema D.R."/>
        </authorList>
    </citation>
    <scope>NUCLEOTIDE SEQUENCE [LARGE SCALE GENOMIC DNA]</scope>
    <source>
        <strain evidence="3 4">ATCC PRA-207</strain>
    </source>
</reference>
<name>A0A7J6NQJ6_PEROL</name>
<feature type="chain" id="PRO_5029646273" evidence="2">
    <location>
        <begin position="27"/>
        <end position="102"/>
    </location>
</feature>
<keyword evidence="4" id="KW-1185">Reference proteome</keyword>
<gene>
    <name evidence="3" type="ORF">FOZ63_005179</name>
</gene>